<feature type="region of interest" description="Disordered" evidence="1">
    <location>
        <begin position="62"/>
        <end position="97"/>
    </location>
</feature>
<accession>A0AAE3KIK3</accession>
<evidence type="ECO:0000259" key="2">
    <source>
        <dbReference type="Pfam" id="PF13930"/>
    </source>
</evidence>
<dbReference type="Pfam" id="PF13930">
    <property type="entry name" value="Endonuclea_NS_2"/>
    <property type="match status" value="1"/>
</dbReference>
<keyword evidence="3" id="KW-0540">Nuclease</keyword>
<dbReference type="GO" id="GO:0004519">
    <property type="term" value="F:endonuclease activity"/>
    <property type="evidence" value="ECO:0007669"/>
    <property type="project" value="UniProtKB-KW"/>
</dbReference>
<protein>
    <submittedName>
        <fullName evidence="3">DNA/RNA non-specific endonuclease</fullName>
    </submittedName>
</protein>
<name>A0AAE3KIK3_9PSEU</name>
<comment type="caution">
    <text evidence="3">The sequence shown here is derived from an EMBL/GenBank/DDBJ whole genome shotgun (WGS) entry which is preliminary data.</text>
</comment>
<sequence length="229" mass="26117">MGAHRTRARFRCCSCGYVKEIHTTSGKQGDWRPDSRQPFPDATYHITDQSCSVYTFHTDGEGRTDRMSGDLVHTGSDNARRSPDQAPVGHEGRDEYREHNRKTIAEFRQQHGRAPEPHEVVLYEDVGWNGGHLAGTEFDGPGEYINMVPMLETLNQRQAGSTFLDNYRALEEHWGDLLSRTPKPKLSVQVEMDYPSSGKKTPDYIRVQYWVDGVPADPLVYKNVPPRKR</sequence>
<dbReference type="RefSeq" id="WP_253778086.1">
    <property type="nucleotide sequence ID" value="NZ_JAMTCK010000018.1"/>
</dbReference>
<dbReference type="AlphaFoldDB" id="A0AAE3KIK3"/>
<reference evidence="3" key="1">
    <citation type="submission" date="2022-06" db="EMBL/GenBank/DDBJ databases">
        <title>Genomic Encyclopedia of Archaeal and Bacterial Type Strains, Phase II (KMG-II): from individual species to whole genera.</title>
        <authorList>
            <person name="Goeker M."/>
        </authorList>
    </citation>
    <scope>NUCLEOTIDE SEQUENCE</scope>
    <source>
        <strain evidence="3">DSM 43935</strain>
    </source>
</reference>
<keyword evidence="3" id="KW-0255">Endonuclease</keyword>
<gene>
    <name evidence="3" type="ORF">LX83_006241</name>
</gene>
<evidence type="ECO:0000313" key="3">
    <source>
        <dbReference type="EMBL" id="MCP2169356.1"/>
    </source>
</evidence>
<dbReference type="Proteomes" id="UP001206128">
    <property type="component" value="Unassembled WGS sequence"/>
</dbReference>
<keyword evidence="3" id="KW-0378">Hydrolase</keyword>
<proteinExistence type="predicted"/>
<organism evidence="3 4">
    <name type="scientific">Goodfellowiella coeruleoviolacea</name>
    <dbReference type="NCBI Taxonomy" id="334858"/>
    <lineage>
        <taxon>Bacteria</taxon>
        <taxon>Bacillati</taxon>
        <taxon>Actinomycetota</taxon>
        <taxon>Actinomycetes</taxon>
        <taxon>Pseudonocardiales</taxon>
        <taxon>Pseudonocardiaceae</taxon>
        <taxon>Goodfellowiella</taxon>
    </lineage>
</organism>
<evidence type="ECO:0000313" key="4">
    <source>
        <dbReference type="Proteomes" id="UP001206128"/>
    </source>
</evidence>
<dbReference type="InterPro" id="IPR044927">
    <property type="entry name" value="Endonuclea_NS_2"/>
</dbReference>
<feature type="domain" description="Type VII secretion system protein EssD-like" evidence="2">
    <location>
        <begin position="124"/>
        <end position="212"/>
    </location>
</feature>
<keyword evidence="4" id="KW-1185">Reference proteome</keyword>
<evidence type="ECO:0000256" key="1">
    <source>
        <dbReference type="SAM" id="MobiDB-lite"/>
    </source>
</evidence>
<dbReference type="EMBL" id="JAMTCK010000018">
    <property type="protein sequence ID" value="MCP2169356.1"/>
    <property type="molecule type" value="Genomic_DNA"/>
</dbReference>